<evidence type="ECO:0000313" key="2">
    <source>
        <dbReference type="Proteomes" id="UP001595805"/>
    </source>
</evidence>
<comment type="caution">
    <text evidence="1">The sequence shown here is derived from an EMBL/GenBank/DDBJ whole genome shotgun (WGS) entry which is preliminary data.</text>
</comment>
<sequence length="170" mass="19352">MHRFSDLVSNVVSSTLHDINRRHLKISEELQTKANTSLIIGLKTLKMQKAILVTGMFSMFEAELQKELSCENGFKECKKFLLEIGNNKLVSQLQISLDAINVLKHGKGRSYNRLVEKSKDLPFVIKLPNQDFFFEGDVSEIKTLIEVDDDFINYCLSIISDVDSAILNKK</sequence>
<protein>
    <recommendedName>
        <fullName evidence="3">RiboL-PSP-HEPN domain-containing protein</fullName>
    </recommendedName>
</protein>
<accession>A0ABV8ASX0</accession>
<evidence type="ECO:0008006" key="3">
    <source>
        <dbReference type="Google" id="ProtNLM"/>
    </source>
</evidence>
<gene>
    <name evidence="1" type="ORF">ACFOSV_12690</name>
</gene>
<organism evidence="1 2">
    <name type="scientific">Algoriphagus namhaensis</name>
    <dbReference type="NCBI Taxonomy" id="915353"/>
    <lineage>
        <taxon>Bacteria</taxon>
        <taxon>Pseudomonadati</taxon>
        <taxon>Bacteroidota</taxon>
        <taxon>Cytophagia</taxon>
        <taxon>Cytophagales</taxon>
        <taxon>Cyclobacteriaceae</taxon>
        <taxon>Algoriphagus</taxon>
    </lineage>
</organism>
<dbReference type="EMBL" id="JBHRZS010000007">
    <property type="protein sequence ID" value="MFC3881043.1"/>
    <property type="molecule type" value="Genomic_DNA"/>
</dbReference>
<dbReference type="Proteomes" id="UP001595805">
    <property type="component" value="Unassembled WGS sequence"/>
</dbReference>
<reference evidence="2" key="1">
    <citation type="journal article" date="2019" name="Int. J. Syst. Evol. Microbiol.">
        <title>The Global Catalogue of Microorganisms (GCM) 10K type strain sequencing project: providing services to taxonomists for standard genome sequencing and annotation.</title>
        <authorList>
            <consortium name="The Broad Institute Genomics Platform"/>
            <consortium name="The Broad Institute Genome Sequencing Center for Infectious Disease"/>
            <person name="Wu L."/>
            <person name="Ma J."/>
        </authorList>
    </citation>
    <scope>NUCLEOTIDE SEQUENCE [LARGE SCALE GENOMIC DNA]</scope>
    <source>
        <strain evidence="2">CCUG 60523</strain>
    </source>
</reference>
<name>A0ABV8ASX0_9BACT</name>
<dbReference type="RefSeq" id="WP_377906384.1">
    <property type="nucleotide sequence ID" value="NZ_JBHRZS010000007.1"/>
</dbReference>
<keyword evidence="2" id="KW-1185">Reference proteome</keyword>
<evidence type="ECO:0000313" key="1">
    <source>
        <dbReference type="EMBL" id="MFC3881043.1"/>
    </source>
</evidence>
<proteinExistence type="predicted"/>